<dbReference type="SUPFAM" id="SSF53335">
    <property type="entry name" value="S-adenosyl-L-methionine-dependent methyltransferases"/>
    <property type="match status" value="1"/>
</dbReference>
<protein>
    <recommendedName>
        <fullName evidence="5">Methyltransferase type 11 domain-containing protein</fullName>
    </recommendedName>
</protein>
<dbReference type="InterPro" id="IPR029063">
    <property type="entry name" value="SAM-dependent_MTases_sf"/>
</dbReference>
<gene>
    <name evidence="3" type="ORF">PGTUg99_033771</name>
</gene>
<dbReference type="InterPro" id="IPR050602">
    <property type="entry name" value="Malonyl-ACP_OMT"/>
</dbReference>
<evidence type="ECO:0000313" key="4">
    <source>
        <dbReference type="Proteomes" id="UP000325313"/>
    </source>
</evidence>
<sequence length="209" mass="24093">MKSLIKTSSITGLTKCSRPFSLLTRRPNELQASFMGTSGTSSATNPFKVFDRSSKLKQKSRAVRKDAEKTRITDYLRDEVSFGLVDRLRDIRRKYDQIVEFGAGPGSLVKPLLDFYLPQKIILTDSCRDLLWRDQDLDPSDVEISRVVMDEELVTLEPESQECIMSSLSLHWVNDLPVLLPNRNSDPDSKQSETRRRLHRGDVWWRYVV</sequence>
<accession>A0A5B0NJP9</accession>
<dbReference type="AlphaFoldDB" id="A0A5B0NJP9"/>
<comment type="caution">
    <text evidence="3">The sequence shown here is derived from an EMBL/GenBank/DDBJ whole genome shotgun (WGS) entry which is preliminary data.</text>
</comment>
<dbReference type="GO" id="GO:0032981">
    <property type="term" value="P:mitochondrial respiratory chain complex I assembly"/>
    <property type="evidence" value="ECO:0007669"/>
    <property type="project" value="TreeGrafter"/>
</dbReference>
<organism evidence="3 4">
    <name type="scientific">Puccinia graminis f. sp. tritici</name>
    <dbReference type="NCBI Taxonomy" id="56615"/>
    <lineage>
        <taxon>Eukaryota</taxon>
        <taxon>Fungi</taxon>
        <taxon>Dikarya</taxon>
        <taxon>Basidiomycota</taxon>
        <taxon>Pucciniomycotina</taxon>
        <taxon>Pucciniomycetes</taxon>
        <taxon>Pucciniales</taxon>
        <taxon>Pucciniaceae</taxon>
        <taxon>Puccinia</taxon>
    </lineage>
</organism>
<dbReference type="PANTHER" id="PTHR13090:SF1">
    <property type="entry name" value="ARGININE-HYDROXYLASE NDUFAF5, MITOCHONDRIAL"/>
    <property type="match status" value="1"/>
</dbReference>
<dbReference type="GO" id="GO:0032259">
    <property type="term" value="P:methylation"/>
    <property type="evidence" value="ECO:0007669"/>
    <property type="project" value="UniProtKB-KW"/>
</dbReference>
<keyword evidence="2" id="KW-0808">Transferase</keyword>
<dbReference type="Gene3D" id="3.40.50.150">
    <property type="entry name" value="Vaccinia Virus protein VP39"/>
    <property type="match status" value="1"/>
</dbReference>
<evidence type="ECO:0000256" key="2">
    <source>
        <dbReference type="ARBA" id="ARBA00022679"/>
    </source>
</evidence>
<dbReference type="Proteomes" id="UP000325313">
    <property type="component" value="Unassembled WGS sequence"/>
</dbReference>
<dbReference type="PANTHER" id="PTHR13090">
    <property type="entry name" value="ARGININE-HYDROXYLASE NDUFAF5, MITOCHONDRIAL"/>
    <property type="match status" value="1"/>
</dbReference>
<reference evidence="3 4" key="1">
    <citation type="submission" date="2019-05" db="EMBL/GenBank/DDBJ databases">
        <title>Emergence of the Ug99 lineage of the wheat stem rust pathogen through somatic hybridization.</title>
        <authorList>
            <person name="Li F."/>
            <person name="Upadhyaya N.M."/>
            <person name="Sperschneider J."/>
            <person name="Matny O."/>
            <person name="Nguyen-Phuc H."/>
            <person name="Mago R."/>
            <person name="Raley C."/>
            <person name="Miller M.E."/>
            <person name="Silverstein K.A.T."/>
            <person name="Henningsen E."/>
            <person name="Hirsch C.D."/>
            <person name="Visser B."/>
            <person name="Pretorius Z.A."/>
            <person name="Steffenson B.J."/>
            <person name="Schwessinger B."/>
            <person name="Dodds P.N."/>
            <person name="Figueroa M."/>
        </authorList>
    </citation>
    <scope>NUCLEOTIDE SEQUENCE [LARGE SCALE GENOMIC DNA]</scope>
    <source>
        <strain evidence="3 4">Ug99</strain>
    </source>
</reference>
<dbReference type="GO" id="GO:0005739">
    <property type="term" value="C:mitochondrion"/>
    <property type="evidence" value="ECO:0007669"/>
    <property type="project" value="TreeGrafter"/>
</dbReference>
<proteinExistence type="predicted"/>
<dbReference type="EMBL" id="VDEP01000405">
    <property type="protein sequence ID" value="KAA1088886.1"/>
    <property type="molecule type" value="Genomic_DNA"/>
</dbReference>
<evidence type="ECO:0000256" key="1">
    <source>
        <dbReference type="ARBA" id="ARBA00022603"/>
    </source>
</evidence>
<name>A0A5B0NJP9_PUCGR</name>
<evidence type="ECO:0000313" key="3">
    <source>
        <dbReference type="EMBL" id="KAA1088886.1"/>
    </source>
</evidence>
<evidence type="ECO:0008006" key="5">
    <source>
        <dbReference type="Google" id="ProtNLM"/>
    </source>
</evidence>
<keyword evidence="1" id="KW-0489">Methyltransferase</keyword>
<dbReference type="GO" id="GO:0008168">
    <property type="term" value="F:methyltransferase activity"/>
    <property type="evidence" value="ECO:0007669"/>
    <property type="project" value="UniProtKB-KW"/>
</dbReference>